<evidence type="ECO:0000313" key="2">
    <source>
        <dbReference type="Proteomes" id="UP000567179"/>
    </source>
</evidence>
<keyword evidence="2" id="KW-1185">Reference proteome</keyword>
<proteinExistence type="predicted"/>
<reference evidence="1 2" key="1">
    <citation type="journal article" date="2020" name="ISME J.">
        <title>Uncovering the hidden diversity of litter-decomposition mechanisms in mushroom-forming fungi.</title>
        <authorList>
            <person name="Floudas D."/>
            <person name="Bentzer J."/>
            <person name="Ahren D."/>
            <person name="Johansson T."/>
            <person name="Persson P."/>
            <person name="Tunlid A."/>
        </authorList>
    </citation>
    <scope>NUCLEOTIDE SEQUENCE [LARGE SCALE GENOMIC DNA]</scope>
    <source>
        <strain evidence="1 2">CBS 101986</strain>
    </source>
</reference>
<dbReference type="AlphaFoldDB" id="A0A8H5ES25"/>
<name>A0A8H5ES25_9AGAR</name>
<dbReference type="EMBL" id="JAACJJ010000058">
    <property type="protein sequence ID" value="KAF5310018.1"/>
    <property type="molecule type" value="Genomic_DNA"/>
</dbReference>
<sequence>MALRLSQTILLQHIEFNGSSSMPWERLFEVSTTNFINTALGVLHRMLLPPRSLCDTLKCVAAHERRNTWAIIGAPAFEMLFKKVGTPIVL</sequence>
<accession>A0A8H5ES25</accession>
<protein>
    <submittedName>
        <fullName evidence="1">Uncharacterized protein</fullName>
    </submittedName>
</protein>
<gene>
    <name evidence="1" type="ORF">D9619_010161</name>
</gene>
<organism evidence="1 2">
    <name type="scientific">Psilocybe cf. subviscida</name>
    <dbReference type="NCBI Taxonomy" id="2480587"/>
    <lineage>
        <taxon>Eukaryota</taxon>
        <taxon>Fungi</taxon>
        <taxon>Dikarya</taxon>
        <taxon>Basidiomycota</taxon>
        <taxon>Agaricomycotina</taxon>
        <taxon>Agaricomycetes</taxon>
        <taxon>Agaricomycetidae</taxon>
        <taxon>Agaricales</taxon>
        <taxon>Agaricineae</taxon>
        <taxon>Strophariaceae</taxon>
        <taxon>Psilocybe</taxon>
    </lineage>
</organism>
<dbReference type="Proteomes" id="UP000567179">
    <property type="component" value="Unassembled WGS sequence"/>
</dbReference>
<evidence type="ECO:0000313" key="1">
    <source>
        <dbReference type="EMBL" id="KAF5310018.1"/>
    </source>
</evidence>
<comment type="caution">
    <text evidence="1">The sequence shown here is derived from an EMBL/GenBank/DDBJ whole genome shotgun (WGS) entry which is preliminary data.</text>
</comment>